<evidence type="ECO:0000313" key="2">
    <source>
        <dbReference type="EMBL" id="JAE36779.1"/>
    </source>
</evidence>
<dbReference type="EMBL" id="GBRH01161117">
    <property type="protein sequence ID" value="JAE36779.1"/>
    <property type="molecule type" value="Transcribed_RNA"/>
</dbReference>
<reference evidence="2" key="2">
    <citation type="journal article" date="2015" name="Data Brief">
        <title>Shoot transcriptome of the giant reed, Arundo donax.</title>
        <authorList>
            <person name="Barrero R.A."/>
            <person name="Guerrero F.D."/>
            <person name="Moolhuijzen P."/>
            <person name="Goolsby J.A."/>
            <person name="Tidwell J."/>
            <person name="Bellgard S.E."/>
            <person name="Bellgard M.I."/>
        </authorList>
    </citation>
    <scope>NUCLEOTIDE SEQUENCE</scope>
    <source>
        <tissue evidence="2">Shoot tissue taken approximately 20 cm above the soil surface</tissue>
    </source>
</reference>
<keyword evidence="1" id="KW-1133">Transmembrane helix</keyword>
<sequence>MNHICHLLTIFCCPYHIVRLIRVALRIVSPMLCSFVLIGFVVFRVLLHHSIKCC</sequence>
<evidence type="ECO:0000256" key="1">
    <source>
        <dbReference type="SAM" id="Phobius"/>
    </source>
</evidence>
<dbReference type="AlphaFoldDB" id="A0A0A9HLQ5"/>
<name>A0A0A9HLQ5_ARUDO</name>
<protein>
    <submittedName>
        <fullName evidence="2">Uncharacterized protein</fullName>
    </submittedName>
</protein>
<keyword evidence="1" id="KW-0812">Transmembrane</keyword>
<reference evidence="2" key="1">
    <citation type="submission" date="2014-09" db="EMBL/GenBank/DDBJ databases">
        <authorList>
            <person name="Magalhaes I.L.F."/>
            <person name="Oliveira U."/>
            <person name="Santos F.R."/>
            <person name="Vidigal T.H.D.A."/>
            <person name="Brescovit A.D."/>
            <person name="Santos A.J."/>
        </authorList>
    </citation>
    <scope>NUCLEOTIDE SEQUENCE</scope>
    <source>
        <tissue evidence="2">Shoot tissue taken approximately 20 cm above the soil surface</tissue>
    </source>
</reference>
<accession>A0A0A9HLQ5</accession>
<feature type="transmembrane region" description="Helical" evidence="1">
    <location>
        <begin position="27"/>
        <end position="47"/>
    </location>
</feature>
<keyword evidence="1" id="KW-0472">Membrane</keyword>
<organism evidence="2">
    <name type="scientific">Arundo donax</name>
    <name type="common">Giant reed</name>
    <name type="synonym">Donax arundinaceus</name>
    <dbReference type="NCBI Taxonomy" id="35708"/>
    <lineage>
        <taxon>Eukaryota</taxon>
        <taxon>Viridiplantae</taxon>
        <taxon>Streptophyta</taxon>
        <taxon>Embryophyta</taxon>
        <taxon>Tracheophyta</taxon>
        <taxon>Spermatophyta</taxon>
        <taxon>Magnoliopsida</taxon>
        <taxon>Liliopsida</taxon>
        <taxon>Poales</taxon>
        <taxon>Poaceae</taxon>
        <taxon>PACMAD clade</taxon>
        <taxon>Arundinoideae</taxon>
        <taxon>Arundineae</taxon>
        <taxon>Arundo</taxon>
    </lineage>
</organism>
<proteinExistence type="predicted"/>